<keyword evidence="1 3" id="KW-0728">SH3 domain</keyword>
<dbReference type="CDD" id="cd01786">
    <property type="entry name" value="RA_STE50"/>
    <property type="match status" value="1"/>
</dbReference>
<dbReference type="SUPFAM" id="SSF54236">
    <property type="entry name" value="Ubiquitin-like"/>
    <property type="match status" value="1"/>
</dbReference>
<name>A0A9P7Y1F5_9FUNG</name>
<dbReference type="GO" id="GO:0007165">
    <property type="term" value="P:signal transduction"/>
    <property type="evidence" value="ECO:0007669"/>
    <property type="project" value="InterPro"/>
</dbReference>
<evidence type="ECO:0000256" key="4">
    <source>
        <dbReference type="SAM" id="MobiDB-lite"/>
    </source>
</evidence>
<dbReference type="EMBL" id="JAHRHY010000005">
    <property type="protein sequence ID" value="KAG9069556.1"/>
    <property type="molecule type" value="Genomic_DNA"/>
</dbReference>
<dbReference type="SMART" id="SM00454">
    <property type="entry name" value="SAM"/>
    <property type="match status" value="1"/>
</dbReference>
<comment type="caution">
    <text evidence="8">The sequence shown here is derived from an EMBL/GenBank/DDBJ whole genome shotgun (WGS) entry which is preliminary data.</text>
</comment>
<dbReference type="Gene3D" id="3.10.20.90">
    <property type="entry name" value="Phosphatidylinositol 3-kinase Catalytic Subunit, Chain A, domain 1"/>
    <property type="match status" value="1"/>
</dbReference>
<dbReference type="InterPro" id="IPR001660">
    <property type="entry name" value="SAM"/>
</dbReference>
<feature type="domain" description="SH3" evidence="5">
    <location>
        <begin position="382"/>
        <end position="440"/>
    </location>
</feature>
<organism evidence="8 9">
    <name type="scientific">Linnemannia hyalina</name>
    <dbReference type="NCBI Taxonomy" id="64524"/>
    <lineage>
        <taxon>Eukaryota</taxon>
        <taxon>Fungi</taxon>
        <taxon>Fungi incertae sedis</taxon>
        <taxon>Mucoromycota</taxon>
        <taxon>Mortierellomycotina</taxon>
        <taxon>Mortierellomycetes</taxon>
        <taxon>Mortierellales</taxon>
        <taxon>Mortierellaceae</taxon>
        <taxon>Linnemannia</taxon>
    </lineage>
</organism>
<dbReference type="SMART" id="SM00314">
    <property type="entry name" value="RA"/>
    <property type="match status" value="1"/>
</dbReference>
<dbReference type="Gene3D" id="2.30.30.40">
    <property type="entry name" value="SH3 Domains"/>
    <property type="match status" value="2"/>
</dbReference>
<accession>A0A9P7Y1F5</accession>
<feature type="domain" description="Ras-associating" evidence="7">
    <location>
        <begin position="94"/>
        <end position="187"/>
    </location>
</feature>
<dbReference type="InterPro" id="IPR029071">
    <property type="entry name" value="Ubiquitin-like_domsf"/>
</dbReference>
<dbReference type="InterPro" id="IPR036028">
    <property type="entry name" value="SH3-like_dom_sf"/>
</dbReference>
<dbReference type="SMART" id="SM00326">
    <property type="entry name" value="SH3"/>
    <property type="match status" value="2"/>
</dbReference>
<dbReference type="AlphaFoldDB" id="A0A9P7Y1F5"/>
<evidence type="ECO:0000313" key="8">
    <source>
        <dbReference type="EMBL" id="KAG9069556.1"/>
    </source>
</evidence>
<feature type="compositionally biased region" description="Low complexity" evidence="4">
    <location>
        <begin position="259"/>
        <end position="294"/>
    </location>
</feature>
<gene>
    <name evidence="8" type="primary">STE50</name>
    <name evidence="8" type="ORF">KI688_010460</name>
</gene>
<dbReference type="InterPro" id="IPR001452">
    <property type="entry name" value="SH3_domain"/>
</dbReference>
<evidence type="ECO:0000256" key="2">
    <source>
        <dbReference type="ARBA" id="ARBA00022999"/>
    </source>
</evidence>
<feature type="domain" description="SH3" evidence="5">
    <location>
        <begin position="320"/>
        <end position="378"/>
    </location>
</feature>
<dbReference type="OrthoDB" id="8883818at2759"/>
<evidence type="ECO:0000259" key="5">
    <source>
        <dbReference type="PROSITE" id="PS50002"/>
    </source>
</evidence>
<feature type="region of interest" description="Disordered" evidence="4">
    <location>
        <begin position="188"/>
        <end position="297"/>
    </location>
</feature>
<dbReference type="PROSITE" id="PS50200">
    <property type="entry name" value="RA"/>
    <property type="match status" value="1"/>
</dbReference>
<keyword evidence="2" id="KW-0727">SH2 domain</keyword>
<dbReference type="Gene3D" id="1.10.150.50">
    <property type="entry name" value="Transcription Factor, Ets-1"/>
    <property type="match status" value="1"/>
</dbReference>
<dbReference type="SUPFAM" id="SSF50044">
    <property type="entry name" value="SH3-domain"/>
    <property type="match status" value="2"/>
</dbReference>
<dbReference type="SUPFAM" id="SSF47769">
    <property type="entry name" value="SAM/Pointed domain"/>
    <property type="match status" value="1"/>
</dbReference>
<dbReference type="PROSITE" id="PS50105">
    <property type="entry name" value="SAM_DOMAIN"/>
    <property type="match status" value="1"/>
</dbReference>
<dbReference type="InterPro" id="IPR013761">
    <property type="entry name" value="SAM/pointed_sf"/>
</dbReference>
<dbReference type="Proteomes" id="UP000707451">
    <property type="component" value="Unassembled WGS sequence"/>
</dbReference>
<evidence type="ECO:0000256" key="1">
    <source>
        <dbReference type="ARBA" id="ARBA00022443"/>
    </source>
</evidence>
<feature type="compositionally biased region" description="Low complexity" evidence="4">
    <location>
        <begin position="223"/>
        <end position="238"/>
    </location>
</feature>
<sequence length="441" mass="48250">MESITQWDPSRVHQWMCSIGFPNYEKQIKDNGISGDLLIHLDHAALKDLSIWEVGKRLLILKAIYQLKISYGISLEAGDYVPPRKAMGSPGVDGAGAIKVYGQKPSTRDPVDAFKSFRISQDDPCHKVLPAALKKYKINDDWRQYALFICYGNTERILTYNDKPLLLMKQLKEKKENPVFMLKHIKQMKSPAASAPSPPSSHPPRKSSDFLNKELPLPPEAMSASSAIGGSSSNSLSPTGGGLSAYTNGHHSSLARSGTSASMRTSSKTAATATSASTSLNQTTTTSNGSSTGSNHLKSESALGAAVGPKPENYVQETVEASGMAVALYEWEAKRDDELNVKVGDVFKIKSKGHGWWVVQRDEEIGWIPASILSESSSEDGYFSAEGVAIFDFAKTGPNELSIKTGDKLKIFRRHQHWLLATCDGQRGWVPSWFVNLDSQQ</sequence>
<dbReference type="Pfam" id="PF00018">
    <property type="entry name" value="SH3_1"/>
    <property type="match status" value="2"/>
</dbReference>
<evidence type="ECO:0000259" key="7">
    <source>
        <dbReference type="PROSITE" id="PS50200"/>
    </source>
</evidence>
<reference evidence="8" key="1">
    <citation type="submission" date="2021-06" db="EMBL/GenBank/DDBJ databases">
        <title>Genome Sequence of Mortierella hyaline Strain SCG-10, a Cold-Adapted, Nitrate-Reducing Fungus Isolated from Soil in Minnesota, USA.</title>
        <authorList>
            <person name="Aldossari N."/>
        </authorList>
    </citation>
    <scope>NUCLEOTIDE SEQUENCE</scope>
    <source>
        <strain evidence="8">SCG-10</strain>
    </source>
</reference>
<protein>
    <submittedName>
        <fullName evidence="8">Adaptor for signal transduction</fullName>
    </submittedName>
</protein>
<dbReference type="PANTHER" id="PTHR46037">
    <property type="entry name" value="PROTEIN ENHANCER OF SEVENLESS 2B"/>
    <property type="match status" value="1"/>
</dbReference>
<keyword evidence="9" id="KW-1185">Reference proteome</keyword>
<proteinExistence type="predicted"/>
<evidence type="ECO:0000259" key="6">
    <source>
        <dbReference type="PROSITE" id="PS50105"/>
    </source>
</evidence>
<dbReference type="InterPro" id="IPR000159">
    <property type="entry name" value="RA_dom"/>
</dbReference>
<dbReference type="InterPro" id="IPR043539">
    <property type="entry name" value="Grb2-like"/>
</dbReference>
<evidence type="ECO:0000256" key="3">
    <source>
        <dbReference type="PROSITE-ProRule" id="PRU00192"/>
    </source>
</evidence>
<feature type="compositionally biased region" description="Polar residues" evidence="4">
    <location>
        <begin position="245"/>
        <end position="258"/>
    </location>
</feature>
<dbReference type="Pfam" id="PF07647">
    <property type="entry name" value="SAM_2"/>
    <property type="match status" value="1"/>
</dbReference>
<dbReference type="CDD" id="cd00174">
    <property type="entry name" value="SH3"/>
    <property type="match status" value="1"/>
</dbReference>
<dbReference type="Pfam" id="PF00788">
    <property type="entry name" value="RA"/>
    <property type="match status" value="1"/>
</dbReference>
<dbReference type="PROSITE" id="PS50002">
    <property type="entry name" value="SH3"/>
    <property type="match status" value="2"/>
</dbReference>
<evidence type="ECO:0000313" key="9">
    <source>
        <dbReference type="Proteomes" id="UP000707451"/>
    </source>
</evidence>
<feature type="domain" description="SAM" evidence="6">
    <location>
        <begin position="7"/>
        <end position="70"/>
    </location>
</feature>